<reference evidence="1" key="1">
    <citation type="submission" date="2023-06" db="EMBL/GenBank/DDBJ databases">
        <authorList>
            <consortium name="Lawrence Berkeley National Laboratory"/>
            <person name="Ahrendt S."/>
            <person name="Sahu N."/>
            <person name="Indic B."/>
            <person name="Wong-Bajracharya J."/>
            <person name="Merenyi Z."/>
            <person name="Ke H.-M."/>
            <person name="Monk M."/>
            <person name="Kocsube S."/>
            <person name="Drula E."/>
            <person name="Lipzen A."/>
            <person name="Balint B."/>
            <person name="Henrissat B."/>
            <person name="Andreopoulos B."/>
            <person name="Martin F.M."/>
            <person name="Harder C.B."/>
            <person name="Rigling D."/>
            <person name="Ford K.L."/>
            <person name="Foster G.D."/>
            <person name="Pangilinan J."/>
            <person name="Papanicolaou A."/>
            <person name="Barry K."/>
            <person name="LaButti K."/>
            <person name="Viragh M."/>
            <person name="Koriabine M."/>
            <person name="Yan M."/>
            <person name="Riley R."/>
            <person name="Champramary S."/>
            <person name="Plett K.L."/>
            <person name="Tsai I.J."/>
            <person name="Slot J."/>
            <person name="Sipos G."/>
            <person name="Plett J."/>
            <person name="Nagy L.G."/>
            <person name="Grigoriev I.V."/>
        </authorList>
    </citation>
    <scope>NUCLEOTIDE SEQUENCE</scope>
    <source>
        <strain evidence="1">HWK02</strain>
    </source>
</reference>
<feature type="non-terminal residue" evidence="1">
    <location>
        <position position="1"/>
    </location>
</feature>
<dbReference type="Proteomes" id="UP001175228">
    <property type="component" value="Unassembled WGS sequence"/>
</dbReference>
<evidence type="ECO:0000313" key="2">
    <source>
        <dbReference type="Proteomes" id="UP001175228"/>
    </source>
</evidence>
<keyword evidence="2" id="KW-1185">Reference proteome</keyword>
<gene>
    <name evidence="1" type="ORF">EDD18DRAFT_1057218</name>
</gene>
<protein>
    <submittedName>
        <fullName evidence="1">Uncharacterized protein</fullName>
    </submittedName>
</protein>
<feature type="non-terminal residue" evidence="1">
    <location>
        <position position="60"/>
    </location>
</feature>
<comment type="caution">
    <text evidence="1">The sequence shown here is derived from an EMBL/GenBank/DDBJ whole genome shotgun (WGS) entry which is preliminary data.</text>
</comment>
<proteinExistence type="predicted"/>
<evidence type="ECO:0000313" key="1">
    <source>
        <dbReference type="EMBL" id="KAK0499404.1"/>
    </source>
</evidence>
<dbReference type="EMBL" id="JAUEPU010000009">
    <property type="protein sequence ID" value="KAK0499404.1"/>
    <property type="molecule type" value="Genomic_DNA"/>
</dbReference>
<name>A0AA39QBT0_9AGAR</name>
<organism evidence="1 2">
    <name type="scientific">Armillaria luteobubalina</name>
    <dbReference type="NCBI Taxonomy" id="153913"/>
    <lineage>
        <taxon>Eukaryota</taxon>
        <taxon>Fungi</taxon>
        <taxon>Dikarya</taxon>
        <taxon>Basidiomycota</taxon>
        <taxon>Agaricomycotina</taxon>
        <taxon>Agaricomycetes</taxon>
        <taxon>Agaricomycetidae</taxon>
        <taxon>Agaricales</taxon>
        <taxon>Marasmiineae</taxon>
        <taxon>Physalacriaceae</taxon>
        <taxon>Armillaria</taxon>
    </lineage>
</organism>
<sequence length="60" mass="6661">SSWQTDHTYISLAFGLDLSHPGTTASPTHLRVEFISQPYRYFVDPEKLAATGRAQILLGV</sequence>
<dbReference type="AlphaFoldDB" id="A0AA39QBT0"/>
<accession>A0AA39QBT0</accession>